<gene>
    <name evidence="1" type="ORF">PCON_01156</name>
</gene>
<keyword evidence="2" id="KW-1185">Reference proteome</keyword>
<sequence length="96" mass="10859">MTNLGDNFENPIYRIKGSARAKLWARVITQPRNSELNVWYAPLYWDRLDSGDGVGDEVLYVQSIRKYPRVLCPVMIVVVVGSRLLRDSGKNGCSLS</sequence>
<name>U4LWA3_PYROM</name>
<reference evidence="1 2" key="1">
    <citation type="journal article" date="2013" name="PLoS Genet.">
        <title>The genome and development-dependent transcriptomes of Pyronema confluens: a window into fungal evolution.</title>
        <authorList>
            <person name="Traeger S."/>
            <person name="Altegoer F."/>
            <person name="Freitag M."/>
            <person name="Gabaldon T."/>
            <person name="Kempken F."/>
            <person name="Kumar A."/>
            <person name="Marcet-Houben M."/>
            <person name="Poggeler S."/>
            <person name="Stajich J.E."/>
            <person name="Nowrousian M."/>
        </authorList>
    </citation>
    <scope>NUCLEOTIDE SEQUENCE [LARGE SCALE GENOMIC DNA]</scope>
    <source>
        <strain evidence="2">CBS 100304</strain>
        <tissue evidence="1">Vegetative mycelium</tissue>
    </source>
</reference>
<dbReference type="AlphaFoldDB" id="U4LWA3"/>
<organism evidence="1 2">
    <name type="scientific">Pyronema omphalodes (strain CBS 100304)</name>
    <name type="common">Pyronema confluens</name>
    <dbReference type="NCBI Taxonomy" id="1076935"/>
    <lineage>
        <taxon>Eukaryota</taxon>
        <taxon>Fungi</taxon>
        <taxon>Dikarya</taxon>
        <taxon>Ascomycota</taxon>
        <taxon>Pezizomycotina</taxon>
        <taxon>Pezizomycetes</taxon>
        <taxon>Pezizales</taxon>
        <taxon>Pyronemataceae</taxon>
        <taxon>Pyronema</taxon>
    </lineage>
</organism>
<accession>U4LWA3</accession>
<dbReference type="Proteomes" id="UP000018144">
    <property type="component" value="Unassembled WGS sequence"/>
</dbReference>
<proteinExistence type="predicted"/>
<evidence type="ECO:0000313" key="2">
    <source>
        <dbReference type="Proteomes" id="UP000018144"/>
    </source>
</evidence>
<protein>
    <submittedName>
        <fullName evidence="1">Uncharacterized protein</fullName>
    </submittedName>
</protein>
<dbReference type="EMBL" id="HF936091">
    <property type="protein sequence ID" value="CCX33446.1"/>
    <property type="molecule type" value="Genomic_DNA"/>
</dbReference>
<evidence type="ECO:0000313" key="1">
    <source>
        <dbReference type="EMBL" id="CCX33446.1"/>
    </source>
</evidence>